<protein>
    <submittedName>
        <fullName evidence="1">Uncharacterized protein</fullName>
    </submittedName>
</protein>
<organism evidence="1 2">
    <name type="scientific">Pandoraea eparura</name>
    <dbReference type="NCBI Taxonomy" id="2508291"/>
    <lineage>
        <taxon>Bacteria</taxon>
        <taxon>Pseudomonadati</taxon>
        <taxon>Pseudomonadota</taxon>
        <taxon>Betaproteobacteria</taxon>
        <taxon>Burkholderiales</taxon>
        <taxon>Burkholderiaceae</taxon>
        <taxon>Pandoraea</taxon>
    </lineage>
</organism>
<evidence type="ECO:0000313" key="1">
    <source>
        <dbReference type="EMBL" id="VVD76642.1"/>
    </source>
</evidence>
<keyword evidence="2" id="KW-1185">Reference proteome</keyword>
<dbReference type="Proteomes" id="UP000400981">
    <property type="component" value="Unassembled WGS sequence"/>
</dbReference>
<reference evidence="1 2" key="1">
    <citation type="submission" date="2019-08" db="EMBL/GenBank/DDBJ databases">
        <authorList>
            <person name="Peeters C."/>
        </authorList>
    </citation>
    <scope>NUCLEOTIDE SEQUENCE [LARGE SCALE GENOMIC DNA]</scope>
    <source>
        <strain evidence="1 2">LMG 31012</strain>
    </source>
</reference>
<sequence length="83" mass="8809">MDAPECGYDGADVFRLHVVYGCLNGAIGADKDLCCGHRSASRRLESPQRCFQNGLLSNLDVVGGRSVGLFCALEAGVTKANYV</sequence>
<gene>
    <name evidence="1" type="ORF">PEP31012_00877</name>
</gene>
<proteinExistence type="predicted"/>
<accession>A0A5E4SNZ0</accession>
<name>A0A5E4SNZ0_9BURK</name>
<dbReference type="EMBL" id="CABPSH010000002">
    <property type="protein sequence ID" value="VVD76642.1"/>
    <property type="molecule type" value="Genomic_DNA"/>
</dbReference>
<dbReference type="AlphaFoldDB" id="A0A5E4SNZ0"/>
<evidence type="ECO:0000313" key="2">
    <source>
        <dbReference type="Proteomes" id="UP000400981"/>
    </source>
</evidence>